<reference evidence="6 7" key="1">
    <citation type="submission" date="2015-02" db="EMBL/GenBank/DDBJ databases">
        <title>Single cell genomics of a rare environmental alphaproteobacterium provides unique insights into Rickettsiaceae evolution.</title>
        <authorList>
            <person name="Martijn J."/>
            <person name="Schulz F."/>
            <person name="Zaremba-Niedzwiedzka K."/>
            <person name="Viklund J."/>
            <person name="Stepanauskas R."/>
            <person name="Andersson S.G.E."/>
            <person name="Horn M."/>
            <person name="Guy L."/>
            <person name="Ettema T.J.G."/>
        </authorList>
    </citation>
    <scope>NUCLEOTIDE SEQUENCE [LARGE SCALE GENOMIC DNA]</scope>
    <source>
        <strain evidence="6 7">SCGC AAA041-L04</strain>
    </source>
</reference>
<dbReference type="PANTHER" id="PTHR13528:SF2">
    <property type="entry name" value="LARGE RIBOSOMAL SUBUNIT PROTEIN BL28M"/>
    <property type="match status" value="1"/>
</dbReference>
<dbReference type="GO" id="GO:0022625">
    <property type="term" value="C:cytosolic large ribosomal subunit"/>
    <property type="evidence" value="ECO:0007669"/>
    <property type="project" value="TreeGrafter"/>
</dbReference>
<evidence type="ECO:0000313" key="6">
    <source>
        <dbReference type="EMBL" id="KKB96830.1"/>
    </source>
</evidence>
<dbReference type="GO" id="GO:0003735">
    <property type="term" value="F:structural constituent of ribosome"/>
    <property type="evidence" value="ECO:0007669"/>
    <property type="project" value="InterPro"/>
</dbReference>
<evidence type="ECO:0000256" key="1">
    <source>
        <dbReference type="ARBA" id="ARBA00008760"/>
    </source>
</evidence>
<dbReference type="NCBIfam" id="TIGR00009">
    <property type="entry name" value="L28"/>
    <property type="match status" value="1"/>
</dbReference>
<name>A0A0F5MPX9_9RICK</name>
<gene>
    <name evidence="5 6" type="primary">rpmB</name>
    <name evidence="6" type="ORF">SZ25_00080</name>
</gene>
<evidence type="ECO:0000256" key="5">
    <source>
        <dbReference type="HAMAP-Rule" id="MF_00373"/>
    </source>
</evidence>
<dbReference type="Pfam" id="PF00830">
    <property type="entry name" value="Ribosomal_L28"/>
    <property type="match status" value="1"/>
</dbReference>
<evidence type="ECO:0000256" key="3">
    <source>
        <dbReference type="ARBA" id="ARBA00023274"/>
    </source>
</evidence>
<dbReference type="InterPro" id="IPR001383">
    <property type="entry name" value="Ribosomal_bL28_bact-type"/>
</dbReference>
<dbReference type="PATRIC" id="fig|1607817.3.peg.80"/>
<dbReference type="InterPro" id="IPR037147">
    <property type="entry name" value="Ribosomal_bL28_sf"/>
</dbReference>
<evidence type="ECO:0000256" key="2">
    <source>
        <dbReference type="ARBA" id="ARBA00022980"/>
    </source>
</evidence>
<dbReference type="InterPro" id="IPR034704">
    <property type="entry name" value="Ribosomal_bL28/bL31-like_sf"/>
</dbReference>
<dbReference type="SUPFAM" id="SSF143800">
    <property type="entry name" value="L28p-like"/>
    <property type="match status" value="1"/>
</dbReference>
<proteinExistence type="inferred from homology"/>
<comment type="caution">
    <text evidence="6">The sequence shown here is derived from an EMBL/GenBank/DDBJ whole genome shotgun (WGS) entry which is preliminary data.</text>
</comment>
<evidence type="ECO:0000313" key="7">
    <source>
        <dbReference type="Proteomes" id="UP000033358"/>
    </source>
</evidence>
<keyword evidence="7" id="KW-1185">Reference proteome</keyword>
<protein>
    <recommendedName>
        <fullName evidence="4 5">Large ribosomal subunit protein bL28</fullName>
    </recommendedName>
</protein>
<dbReference type="GO" id="GO:0006412">
    <property type="term" value="P:translation"/>
    <property type="evidence" value="ECO:0007669"/>
    <property type="project" value="UniProtKB-UniRule"/>
</dbReference>
<dbReference type="PANTHER" id="PTHR13528">
    <property type="entry name" value="39S RIBOSOMAL PROTEIN L28, MITOCHONDRIAL"/>
    <property type="match status" value="1"/>
</dbReference>
<dbReference type="EMBL" id="JYHA01000019">
    <property type="protein sequence ID" value="KKB96830.1"/>
    <property type="molecule type" value="Genomic_DNA"/>
</dbReference>
<dbReference type="Proteomes" id="UP000033358">
    <property type="component" value="Unassembled WGS sequence"/>
</dbReference>
<dbReference type="Gene3D" id="2.30.170.40">
    <property type="entry name" value="Ribosomal protein L28/L24"/>
    <property type="match status" value="1"/>
</dbReference>
<accession>A0A0F5MPX9</accession>
<keyword evidence="3 5" id="KW-0687">Ribonucleoprotein</keyword>
<organism evidence="6 7">
    <name type="scientific">Candidatus Arcanibacter lacustris</name>
    <dbReference type="NCBI Taxonomy" id="1607817"/>
    <lineage>
        <taxon>Bacteria</taxon>
        <taxon>Pseudomonadati</taxon>
        <taxon>Pseudomonadota</taxon>
        <taxon>Alphaproteobacteria</taxon>
        <taxon>Rickettsiales</taxon>
        <taxon>Candidatus Arcanibacter</taxon>
    </lineage>
</organism>
<sequence length="96" mass="10625">MARRCNLTGKAVLSGNNVSHSNRKTKKRFLPNLQKLSLLSDSLASSFRLRISTHALRSIEVNGGLDNYLLSSSNTNLSSEALSIKKRIQKAVQIKE</sequence>
<keyword evidence="2 5" id="KW-0689">Ribosomal protein</keyword>
<dbReference type="InterPro" id="IPR026569">
    <property type="entry name" value="Ribosomal_bL28"/>
</dbReference>
<dbReference type="HAMAP" id="MF_00373">
    <property type="entry name" value="Ribosomal_bL28"/>
    <property type="match status" value="1"/>
</dbReference>
<evidence type="ECO:0000256" key="4">
    <source>
        <dbReference type="ARBA" id="ARBA00035174"/>
    </source>
</evidence>
<comment type="similarity">
    <text evidence="1 5">Belongs to the bacterial ribosomal protein bL28 family.</text>
</comment>
<dbReference type="AlphaFoldDB" id="A0A0F5MPX9"/>